<comment type="caution">
    <text evidence="2">The sequence shown here is derived from an EMBL/GenBank/DDBJ whole genome shotgun (WGS) entry which is preliminary data.</text>
</comment>
<dbReference type="SUPFAM" id="SSF82153">
    <property type="entry name" value="FAS1 domain"/>
    <property type="match status" value="1"/>
</dbReference>
<dbReference type="InterPro" id="IPR000782">
    <property type="entry name" value="FAS1_domain"/>
</dbReference>
<dbReference type="SMART" id="SM00554">
    <property type="entry name" value="FAS1"/>
    <property type="match status" value="1"/>
</dbReference>
<dbReference type="InterPro" id="IPR050904">
    <property type="entry name" value="Adhesion/Biosynth-related"/>
</dbReference>
<dbReference type="PROSITE" id="PS50213">
    <property type="entry name" value="FAS1"/>
    <property type="match status" value="1"/>
</dbReference>
<dbReference type="EMBL" id="JALJOS010000054">
    <property type="protein sequence ID" value="KAK9818839.1"/>
    <property type="molecule type" value="Genomic_DNA"/>
</dbReference>
<reference evidence="2 3" key="1">
    <citation type="journal article" date="2024" name="Nat. Commun.">
        <title>Phylogenomics reveals the evolutionary origins of lichenization in chlorophyte algae.</title>
        <authorList>
            <person name="Puginier C."/>
            <person name="Libourel C."/>
            <person name="Otte J."/>
            <person name="Skaloud P."/>
            <person name="Haon M."/>
            <person name="Grisel S."/>
            <person name="Petersen M."/>
            <person name="Berrin J.G."/>
            <person name="Delaux P.M."/>
            <person name="Dal Grande F."/>
            <person name="Keller J."/>
        </authorList>
    </citation>
    <scope>NUCLEOTIDE SEQUENCE [LARGE SCALE GENOMIC DNA]</scope>
    <source>
        <strain evidence="2 3">SAG 2145</strain>
    </source>
</reference>
<name>A0AAW1QCR4_9CHLO</name>
<evidence type="ECO:0000313" key="3">
    <source>
        <dbReference type="Proteomes" id="UP001438707"/>
    </source>
</evidence>
<feature type="domain" description="FAS1" evidence="1">
    <location>
        <begin position="41"/>
        <end position="186"/>
    </location>
</feature>
<evidence type="ECO:0000259" key="1">
    <source>
        <dbReference type="PROSITE" id="PS50213"/>
    </source>
</evidence>
<dbReference type="Pfam" id="PF02469">
    <property type="entry name" value="Fasciclin"/>
    <property type="match status" value="1"/>
</dbReference>
<dbReference type="AlphaFoldDB" id="A0AAW1QCR4"/>
<dbReference type="Proteomes" id="UP001438707">
    <property type="component" value="Unassembled WGS sequence"/>
</dbReference>
<gene>
    <name evidence="2" type="ORF">WJX74_011050</name>
</gene>
<proteinExistence type="predicted"/>
<protein>
    <recommendedName>
        <fullName evidence="1">FAS1 domain-containing protein</fullName>
    </recommendedName>
</protein>
<dbReference type="InterPro" id="IPR036378">
    <property type="entry name" value="FAS1_dom_sf"/>
</dbReference>
<dbReference type="Gene3D" id="2.30.180.10">
    <property type="entry name" value="FAS1 domain"/>
    <property type="match status" value="1"/>
</dbReference>
<sequence>MQQAFASAGGGFASAGGPFDVSSLLNNPFQAPSSSPSLGSAETILGAMQAQPSLKSLNALLQATGLSSQLNNSATSATVFAPTDQAFLNLAKTVGEGALGTLGRSKSLVTQMLNNHIVEDQALQPNAFKNGQSLQTQASGESLKVASTAGQVLVTPSAASTGILLPPSPINVHSGTAFVYVIDSVLLSNAVKSALQAAPPTAAPSG</sequence>
<dbReference type="GO" id="GO:0005615">
    <property type="term" value="C:extracellular space"/>
    <property type="evidence" value="ECO:0007669"/>
    <property type="project" value="TreeGrafter"/>
</dbReference>
<dbReference type="PANTHER" id="PTHR10900:SF77">
    <property type="entry name" value="FI19380P1"/>
    <property type="match status" value="1"/>
</dbReference>
<accession>A0AAW1QCR4</accession>
<evidence type="ECO:0000313" key="2">
    <source>
        <dbReference type="EMBL" id="KAK9818839.1"/>
    </source>
</evidence>
<dbReference type="PANTHER" id="PTHR10900">
    <property type="entry name" value="PERIOSTIN-RELATED"/>
    <property type="match status" value="1"/>
</dbReference>
<organism evidence="2 3">
    <name type="scientific">Apatococcus lobatus</name>
    <dbReference type="NCBI Taxonomy" id="904363"/>
    <lineage>
        <taxon>Eukaryota</taxon>
        <taxon>Viridiplantae</taxon>
        <taxon>Chlorophyta</taxon>
        <taxon>core chlorophytes</taxon>
        <taxon>Trebouxiophyceae</taxon>
        <taxon>Chlorellales</taxon>
        <taxon>Chlorellaceae</taxon>
        <taxon>Apatococcus</taxon>
    </lineage>
</organism>
<keyword evidence="3" id="KW-1185">Reference proteome</keyword>